<protein>
    <submittedName>
        <fullName evidence="5">DNA repair protein RecO</fullName>
    </submittedName>
</protein>
<keyword evidence="3" id="KW-0234">DNA repair</keyword>
<feature type="domain" description="DNA replication/recombination mediator RecO N-terminal" evidence="4">
    <location>
        <begin position="2"/>
        <end position="73"/>
    </location>
</feature>
<comment type="caution">
    <text evidence="5">The sequence shown here is derived from an EMBL/GenBank/DDBJ whole genome shotgun (WGS) entry which is preliminary data.</text>
</comment>
<dbReference type="Pfam" id="PF11967">
    <property type="entry name" value="RecO_N"/>
    <property type="match status" value="1"/>
</dbReference>
<name>A0A2H0TP54_9BACT</name>
<dbReference type="Pfam" id="PF02565">
    <property type="entry name" value="RecO_C"/>
    <property type="match status" value="1"/>
</dbReference>
<gene>
    <name evidence="5" type="primary">recO</name>
    <name evidence="5" type="ORF">COU35_05110</name>
</gene>
<dbReference type="GO" id="GO:0006302">
    <property type="term" value="P:double-strand break repair"/>
    <property type="evidence" value="ECO:0007669"/>
    <property type="project" value="TreeGrafter"/>
</dbReference>
<evidence type="ECO:0000256" key="3">
    <source>
        <dbReference type="ARBA" id="ARBA00023204"/>
    </source>
</evidence>
<dbReference type="GO" id="GO:0043590">
    <property type="term" value="C:bacterial nucleoid"/>
    <property type="evidence" value="ECO:0007669"/>
    <property type="project" value="TreeGrafter"/>
</dbReference>
<dbReference type="AlphaFoldDB" id="A0A2H0TP54"/>
<evidence type="ECO:0000256" key="2">
    <source>
        <dbReference type="ARBA" id="ARBA00023172"/>
    </source>
</evidence>
<dbReference type="EMBL" id="PFCB01000035">
    <property type="protein sequence ID" value="PIR73924.1"/>
    <property type="molecule type" value="Genomic_DNA"/>
</dbReference>
<dbReference type="SUPFAM" id="SSF50249">
    <property type="entry name" value="Nucleic acid-binding proteins"/>
    <property type="match status" value="1"/>
</dbReference>
<evidence type="ECO:0000256" key="1">
    <source>
        <dbReference type="ARBA" id="ARBA00022763"/>
    </source>
</evidence>
<sequence length="188" mass="21517">MRAVVLGRRNFREYDQVVSLYSRSHGKLEVLAKGAKKIVSKNAAHLEPSCVVDVGIVSGAEIDRLTSVQCVSHFSHMRDRERTIRFAALVLHTIDRIIKPNEPDHRLFDLLEDWLVQLNRSEHTHPGVVDLFFLEVLVLLGFDPQPHIPASVSDWSYKRLHDFTLRFMQTQLEIAIPDWARGDMAVAL</sequence>
<accession>A0A2H0TP54</accession>
<dbReference type="InterPro" id="IPR003717">
    <property type="entry name" value="RecO"/>
</dbReference>
<reference evidence="6" key="1">
    <citation type="submission" date="2017-09" db="EMBL/GenBank/DDBJ databases">
        <title>Depth-based differentiation of microbial function through sediment-hosted aquifers and enrichment of novel symbionts in the deep terrestrial subsurface.</title>
        <authorList>
            <person name="Probst A.J."/>
            <person name="Ladd B."/>
            <person name="Jarett J.K."/>
            <person name="Geller-Mcgrath D.E."/>
            <person name="Sieber C.M.K."/>
            <person name="Emerson J.B."/>
            <person name="Anantharaman K."/>
            <person name="Thomas B.C."/>
            <person name="Malmstrom R."/>
            <person name="Stieglmeier M."/>
            <person name="Klingl A."/>
            <person name="Woyke T."/>
            <person name="Ryan C.M."/>
            <person name="Banfield J.F."/>
        </authorList>
    </citation>
    <scope>NUCLEOTIDE SEQUENCE [LARGE SCALE GENOMIC DNA]</scope>
</reference>
<dbReference type="Gene3D" id="2.40.50.140">
    <property type="entry name" value="Nucleic acid-binding proteins"/>
    <property type="match status" value="1"/>
</dbReference>
<evidence type="ECO:0000313" key="5">
    <source>
        <dbReference type="EMBL" id="PIR73924.1"/>
    </source>
</evidence>
<dbReference type="PANTHER" id="PTHR33991">
    <property type="entry name" value="DNA REPAIR PROTEIN RECO"/>
    <property type="match status" value="1"/>
</dbReference>
<evidence type="ECO:0000259" key="4">
    <source>
        <dbReference type="Pfam" id="PF11967"/>
    </source>
</evidence>
<dbReference type="InterPro" id="IPR012340">
    <property type="entry name" value="NA-bd_OB-fold"/>
</dbReference>
<dbReference type="NCBIfam" id="TIGR00613">
    <property type="entry name" value="reco"/>
    <property type="match status" value="1"/>
</dbReference>
<dbReference type="Proteomes" id="UP000230154">
    <property type="component" value="Unassembled WGS sequence"/>
</dbReference>
<evidence type="ECO:0000313" key="6">
    <source>
        <dbReference type="Proteomes" id="UP000230154"/>
    </source>
</evidence>
<dbReference type="InterPro" id="IPR037278">
    <property type="entry name" value="ARFGAP/RecO"/>
</dbReference>
<organism evidence="5 6">
    <name type="scientific">Candidatus Magasanikbacteria bacterium CG10_big_fil_rev_8_21_14_0_10_47_10</name>
    <dbReference type="NCBI Taxonomy" id="1974652"/>
    <lineage>
        <taxon>Bacteria</taxon>
        <taxon>Candidatus Magasanikiibacteriota</taxon>
    </lineage>
</organism>
<dbReference type="GO" id="GO:0006310">
    <property type="term" value="P:DNA recombination"/>
    <property type="evidence" value="ECO:0007669"/>
    <property type="project" value="UniProtKB-KW"/>
</dbReference>
<proteinExistence type="predicted"/>
<keyword evidence="1" id="KW-0227">DNA damage</keyword>
<dbReference type="SUPFAM" id="SSF57863">
    <property type="entry name" value="ArfGap/RecO-like zinc finger"/>
    <property type="match status" value="1"/>
</dbReference>
<dbReference type="InterPro" id="IPR022572">
    <property type="entry name" value="DNA_rep/recomb_RecO_N"/>
</dbReference>
<dbReference type="PANTHER" id="PTHR33991:SF1">
    <property type="entry name" value="DNA REPAIR PROTEIN RECO"/>
    <property type="match status" value="1"/>
</dbReference>
<keyword evidence="2" id="KW-0233">DNA recombination</keyword>